<dbReference type="Pfam" id="PF00501">
    <property type="entry name" value="AMP-binding"/>
    <property type="match status" value="1"/>
</dbReference>
<dbReference type="InterPro" id="IPR000873">
    <property type="entry name" value="AMP-dep_synth/lig_dom"/>
</dbReference>
<dbReference type="GO" id="GO:0047676">
    <property type="term" value="F:arachidonate-CoA ligase activity"/>
    <property type="evidence" value="ECO:0007669"/>
    <property type="project" value="UniProtKB-EC"/>
</dbReference>
<evidence type="ECO:0000256" key="4">
    <source>
        <dbReference type="ARBA" id="ARBA00022832"/>
    </source>
</evidence>
<dbReference type="SUPFAM" id="SSF56801">
    <property type="entry name" value="Acetyl-CoA synthetase-like"/>
    <property type="match status" value="1"/>
</dbReference>
<comment type="catalytic activity">
    <reaction evidence="11">
        <text>(E)-hexadec-2-enoate + ATP + CoA = (2E)-hexadecenoyl-CoA + AMP + diphosphate</text>
        <dbReference type="Rhea" id="RHEA:36139"/>
        <dbReference type="ChEBI" id="CHEBI:30616"/>
        <dbReference type="ChEBI" id="CHEBI:33019"/>
        <dbReference type="ChEBI" id="CHEBI:57287"/>
        <dbReference type="ChEBI" id="CHEBI:61526"/>
        <dbReference type="ChEBI" id="CHEBI:72745"/>
        <dbReference type="ChEBI" id="CHEBI:456215"/>
    </reaction>
    <physiologicalReaction direction="left-to-right" evidence="11">
        <dbReference type="Rhea" id="RHEA:36140"/>
    </physiologicalReaction>
</comment>
<keyword evidence="13" id="KW-0443">Lipid metabolism</keyword>
<evidence type="ECO:0000256" key="12">
    <source>
        <dbReference type="ARBA" id="ARBA00049139"/>
    </source>
</evidence>
<keyword evidence="16" id="KW-1185">Reference proteome</keyword>
<gene>
    <name evidence="15" type="ORF">BaRGS_00036316</name>
</gene>
<dbReference type="GO" id="GO:0005524">
    <property type="term" value="F:ATP binding"/>
    <property type="evidence" value="ECO:0007669"/>
    <property type="project" value="UniProtKB-KW"/>
</dbReference>
<evidence type="ECO:0000256" key="1">
    <source>
        <dbReference type="ARBA" id="ARBA00006432"/>
    </source>
</evidence>
<dbReference type="PROSITE" id="PS00455">
    <property type="entry name" value="AMP_BINDING"/>
    <property type="match status" value="1"/>
</dbReference>
<comment type="catalytic activity">
    <reaction evidence="6">
        <text>5-hydroxy-(6E,8Z,11Z,14Z)-eicosatetraenoate + ATP + CoA = 5-hydroxy-(6E,8Z,11Z,14Z)-eicosatetraenoyl-CoA + AMP + diphosphate</text>
        <dbReference type="Rhea" id="RHEA:52108"/>
        <dbReference type="ChEBI" id="CHEBI:30616"/>
        <dbReference type="ChEBI" id="CHEBI:33019"/>
        <dbReference type="ChEBI" id="CHEBI:57287"/>
        <dbReference type="ChEBI" id="CHEBI:65341"/>
        <dbReference type="ChEBI" id="CHEBI:136407"/>
        <dbReference type="ChEBI" id="CHEBI:456215"/>
    </reaction>
    <physiologicalReaction direction="left-to-right" evidence="6">
        <dbReference type="Rhea" id="RHEA:52109"/>
    </physiologicalReaction>
</comment>
<dbReference type="PANTHER" id="PTHR43272:SF107">
    <property type="entry name" value="LONG-CHAIN-FATTY-ACID--COA LIGASE 5"/>
    <property type="match status" value="1"/>
</dbReference>
<dbReference type="CDD" id="cd05927">
    <property type="entry name" value="LC-FACS_euk"/>
    <property type="match status" value="1"/>
</dbReference>
<keyword evidence="5 13" id="KW-0067">ATP-binding</keyword>
<organism evidence="15 16">
    <name type="scientific">Batillaria attramentaria</name>
    <dbReference type="NCBI Taxonomy" id="370345"/>
    <lineage>
        <taxon>Eukaryota</taxon>
        <taxon>Metazoa</taxon>
        <taxon>Spiralia</taxon>
        <taxon>Lophotrochozoa</taxon>
        <taxon>Mollusca</taxon>
        <taxon>Gastropoda</taxon>
        <taxon>Caenogastropoda</taxon>
        <taxon>Sorbeoconcha</taxon>
        <taxon>Cerithioidea</taxon>
        <taxon>Batillariidae</taxon>
        <taxon>Batillaria</taxon>
    </lineage>
</organism>
<evidence type="ECO:0000256" key="13">
    <source>
        <dbReference type="RuleBase" id="RU369030"/>
    </source>
</evidence>
<keyword evidence="4 13" id="KW-0276">Fatty acid metabolism</keyword>
<comment type="catalytic activity">
    <reaction evidence="7">
        <text>a long-chain fatty acid + ATP + CoA = a long-chain fatty acyl-CoA + AMP + diphosphate</text>
        <dbReference type="Rhea" id="RHEA:15421"/>
        <dbReference type="ChEBI" id="CHEBI:30616"/>
        <dbReference type="ChEBI" id="CHEBI:33019"/>
        <dbReference type="ChEBI" id="CHEBI:57287"/>
        <dbReference type="ChEBI" id="CHEBI:57560"/>
        <dbReference type="ChEBI" id="CHEBI:83139"/>
        <dbReference type="ChEBI" id="CHEBI:456215"/>
        <dbReference type="EC" id="6.2.1.3"/>
    </reaction>
    <physiologicalReaction direction="left-to-right" evidence="7">
        <dbReference type="Rhea" id="RHEA:15422"/>
    </physiologicalReaction>
</comment>
<accession>A0ABD0JDG6</accession>
<evidence type="ECO:0000313" key="16">
    <source>
        <dbReference type="Proteomes" id="UP001519460"/>
    </source>
</evidence>
<dbReference type="Gene3D" id="3.40.50.12780">
    <property type="entry name" value="N-terminal domain of ligase-like"/>
    <property type="match status" value="1"/>
</dbReference>
<proteinExistence type="inferred from homology"/>
<name>A0ABD0JDG6_9CAEN</name>
<dbReference type="Proteomes" id="UP001519460">
    <property type="component" value="Unassembled WGS sequence"/>
</dbReference>
<evidence type="ECO:0000256" key="9">
    <source>
        <dbReference type="ARBA" id="ARBA00024532"/>
    </source>
</evidence>
<evidence type="ECO:0000256" key="5">
    <source>
        <dbReference type="ARBA" id="ARBA00022840"/>
    </source>
</evidence>
<dbReference type="EC" id="6.2.1.3" evidence="13"/>
<evidence type="ECO:0000313" key="15">
    <source>
        <dbReference type="EMBL" id="KAK7469687.1"/>
    </source>
</evidence>
<comment type="catalytic activity">
    <reaction evidence="12">
        <text>hexadecanoate + ATP + CoA = hexadecanoyl-CoA + AMP + diphosphate</text>
        <dbReference type="Rhea" id="RHEA:30751"/>
        <dbReference type="ChEBI" id="CHEBI:7896"/>
        <dbReference type="ChEBI" id="CHEBI:30616"/>
        <dbReference type="ChEBI" id="CHEBI:33019"/>
        <dbReference type="ChEBI" id="CHEBI:57287"/>
        <dbReference type="ChEBI" id="CHEBI:57379"/>
        <dbReference type="ChEBI" id="CHEBI:456215"/>
    </reaction>
    <physiologicalReaction direction="left-to-right" evidence="12">
        <dbReference type="Rhea" id="RHEA:30752"/>
    </physiologicalReaction>
</comment>
<dbReference type="PANTHER" id="PTHR43272">
    <property type="entry name" value="LONG-CHAIN-FATTY-ACID--COA LIGASE"/>
    <property type="match status" value="1"/>
</dbReference>
<comment type="similarity">
    <text evidence="1 13">Belongs to the ATP-dependent AMP-binding enzyme family.</text>
</comment>
<reference evidence="15 16" key="1">
    <citation type="journal article" date="2023" name="Sci. Data">
        <title>Genome assembly of the Korean intertidal mud-creeper Batillaria attramentaria.</title>
        <authorList>
            <person name="Patra A.K."/>
            <person name="Ho P.T."/>
            <person name="Jun S."/>
            <person name="Lee S.J."/>
            <person name="Kim Y."/>
            <person name="Won Y.J."/>
        </authorList>
    </citation>
    <scope>NUCLEOTIDE SEQUENCE [LARGE SCALE GENOMIC DNA]</scope>
    <source>
        <strain evidence="15">Wonlab-2016</strain>
    </source>
</reference>
<comment type="caution">
    <text evidence="15">The sequence shown here is derived from an EMBL/GenBank/DDBJ whole genome shotgun (WGS) entry which is preliminary data.</text>
</comment>
<comment type="catalytic activity">
    <reaction evidence="8">
        <text>12-hydroxy-(5Z,8Z,10E,14Z)-eicosatetraenoate + ATP + CoA = 12-hydroxy-(5Z,8Z,10E,14Z)-eicosatetraenoyl-CoA + AMP + diphosphate</text>
        <dbReference type="Rhea" id="RHEA:52112"/>
        <dbReference type="ChEBI" id="CHEBI:30616"/>
        <dbReference type="ChEBI" id="CHEBI:33019"/>
        <dbReference type="ChEBI" id="CHEBI:57287"/>
        <dbReference type="ChEBI" id="CHEBI:90718"/>
        <dbReference type="ChEBI" id="CHEBI:136408"/>
        <dbReference type="ChEBI" id="CHEBI:456215"/>
    </reaction>
    <physiologicalReaction direction="left-to-right" evidence="8">
        <dbReference type="Rhea" id="RHEA:52113"/>
    </physiologicalReaction>
</comment>
<evidence type="ECO:0000256" key="7">
    <source>
        <dbReference type="ARBA" id="ARBA00024484"/>
    </source>
</evidence>
<evidence type="ECO:0000259" key="14">
    <source>
        <dbReference type="Pfam" id="PF00501"/>
    </source>
</evidence>
<dbReference type="InterPro" id="IPR045311">
    <property type="entry name" value="LC-FACS_euk"/>
</dbReference>
<feature type="domain" description="AMP-dependent synthetase/ligase" evidence="14">
    <location>
        <begin position="108"/>
        <end position="499"/>
    </location>
</feature>
<comment type="function">
    <text evidence="13">Catalyzes the conversion of long-chain fatty acids to their active form acyl-CoAs for both synthesis of cellular lipids, and degradation via beta-oxidation.</text>
</comment>
<evidence type="ECO:0000256" key="11">
    <source>
        <dbReference type="ARBA" id="ARBA00024565"/>
    </source>
</evidence>
<comment type="catalytic activity">
    <reaction evidence="10">
        <text>(5Z,8Z,11Z,14Z)-eicosatetraenoate + ATP + CoA = (5Z,8Z,11Z,14Z)-eicosatetraenoyl-CoA + AMP + diphosphate</text>
        <dbReference type="Rhea" id="RHEA:19713"/>
        <dbReference type="ChEBI" id="CHEBI:30616"/>
        <dbReference type="ChEBI" id="CHEBI:32395"/>
        <dbReference type="ChEBI" id="CHEBI:33019"/>
        <dbReference type="ChEBI" id="CHEBI:57287"/>
        <dbReference type="ChEBI" id="CHEBI:57368"/>
        <dbReference type="ChEBI" id="CHEBI:456215"/>
        <dbReference type="EC" id="6.2.1.15"/>
    </reaction>
    <physiologicalReaction direction="left-to-right" evidence="10">
        <dbReference type="Rhea" id="RHEA:19714"/>
    </physiologicalReaction>
</comment>
<keyword evidence="3 13" id="KW-0547">Nucleotide-binding</keyword>
<dbReference type="EMBL" id="JACVVK020000508">
    <property type="protein sequence ID" value="KAK7469687.1"/>
    <property type="molecule type" value="Genomic_DNA"/>
</dbReference>
<dbReference type="InterPro" id="IPR042099">
    <property type="entry name" value="ANL_N_sf"/>
</dbReference>
<evidence type="ECO:0000256" key="10">
    <source>
        <dbReference type="ARBA" id="ARBA00024548"/>
    </source>
</evidence>
<comment type="catalytic activity">
    <reaction evidence="9">
        <text>15-hydroxy-(5Z,8Z,11Z,13E)-eicosatetraenoate + ATP + CoA = 15-hydroxy-(5Z,8Z,11Z,13E)-eicosatetraenoyl-CoA + AMP + diphosphate</text>
        <dbReference type="Rhea" id="RHEA:52116"/>
        <dbReference type="ChEBI" id="CHEBI:30616"/>
        <dbReference type="ChEBI" id="CHEBI:33019"/>
        <dbReference type="ChEBI" id="CHEBI:57287"/>
        <dbReference type="ChEBI" id="CHEBI:78832"/>
        <dbReference type="ChEBI" id="CHEBI:136409"/>
        <dbReference type="ChEBI" id="CHEBI:456215"/>
    </reaction>
    <physiologicalReaction direction="left-to-right" evidence="9">
        <dbReference type="Rhea" id="RHEA:52117"/>
    </physiologicalReaction>
</comment>
<dbReference type="InterPro" id="IPR020845">
    <property type="entry name" value="AMP-binding_CS"/>
</dbReference>
<sequence>MPSRIQQFLRDNAHVLGASALTLAGAAAASAYFSSKPEPLTPPLDLNNQSIVVNEKEDIRASGYLSANANLMTYLYDDAKTTYEAFLRGLRVSNNGRCLGRRTGPNRSYKWLTYQEVLEKAQWFGSALIACGMKPGNSTFLGIYSANCVEWAVADLGCQMFSMVPVPLYDTLGLAACKYIINQTELCTLVCDDVSKTIKLLKEASEMKSLKRIVLIRDSVPDDLKQVAAQHNLEVLTYNEVEEIGKKNAEEPKPPKPEDLATLCYTSGTTGDPKGVMLTHANFLICLSAVYFHARGVFSLEPSDTHLSYLPLAHMFERGMHIMLYMHGAQIGYFSGDIRKLTEDLMELRPSLFPTVPRLLNRIYDKVQAGVRGSWLKSLLLKGIIRNNSIWDRLVFGRIQKMLGGRVRYIVTGSAPLSASVLDFTRCAFGCLVMEGYGQTESSAGITFNVPGETEAGNVGTPLACNYVKLVDVPEMDYYAKDGRGEVCAQGGNVMKGYYRNPEKTAEALDDEGWLHTGDIGLWLPSGALKIIDRKKNIFKLAQGEYVAVEKVENVYQKSKFVAQCFVEGDSFKPCLMAVVVPDEEVVRPFAESNGLPTDMEAKEIILKDMLAEGKANDLKGFEQAKDIHLHPDLFSVEDGLLTPTMKNKRPALRKVFKDTVDALYRKHNL</sequence>
<evidence type="ECO:0000256" key="3">
    <source>
        <dbReference type="ARBA" id="ARBA00022741"/>
    </source>
</evidence>
<evidence type="ECO:0000256" key="6">
    <source>
        <dbReference type="ARBA" id="ARBA00024469"/>
    </source>
</evidence>
<evidence type="ECO:0000256" key="8">
    <source>
        <dbReference type="ARBA" id="ARBA00024495"/>
    </source>
</evidence>
<dbReference type="AlphaFoldDB" id="A0ABD0JDG6"/>
<protein>
    <recommendedName>
        <fullName evidence="13">Long-chain-fatty-acid--CoA ligase</fullName>
        <ecNumber evidence="13">6.2.1.3</ecNumber>
    </recommendedName>
</protein>
<keyword evidence="2 13" id="KW-0436">Ligase</keyword>
<evidence type="ECO:0000256" key="2">
    <source>
        <dbReference type="ARBA" id="ARBA00022598"/>
    </source>
</evidence>